<dbReference type="AlphaFoldDB" id="A0A6N3CR08"/>
<protein>
    <submittedName>
        <fullName evidence="1">Uncharacterized protein</fullName>
    </submittedName>
</protein>
<gene>
    <name evidence="1" type="ORF">PMLFYP103_01378</name>
</gene>
<proteinExistence type="predicted"/>
<accession>A0A6N3CR08</accession>
<evidence type="ECO:0000313" key="1">
    <source>
        <dbReference type="EMBL" id="VYU16167.1"/>
    </source>
</evidence>
<name>A0A6N3CR08_9BACT</name>
<reference evidence="1" key="1">
    <citation type="submission" date="2019-11" db="EMBL/GenBank/DDBJ databases">
        <authorList>
            <person name="Feng L."/>
        </authorList>
    </citation>
    <scope>NUCLEOTIDE SEQUENCE</scope>
    <source>
        <strain evidence="1">PmerdaeLFYP103</strain>
    </source>
</reference>
<dbReference type="EMBL" id="CACRUV010000018">
    <property type="protein sequence ID" value="VYU16167.1"/>
    <property type="molecule type" value="Genomic_DNA"/>
</dbReference>
<organism evidence="1">
    <name type="scientific">Parabacteroides merdae</name>
    <dbReference type="NCBI Taxonomy" id="46503"/>
    <lineage>
        <taxon>Bacteria</taxon>
        <taxon>Pseudomonadati</taxon>
        <taxon>Bacteroidota</taxon>
        <taxon>Bacteroidia</taxon>
        <taxon>Bacteroidales</taxon>
        <taxon>Tannerellaceae</taxon>
        <taxon>Parabacteroides</taxon>
    </lineage>
</organism>
<sequence length="38" mass="4490">MSIWLKNTPDEINISDAMKKKYHFMLVVSKKALLLLRI</sequence>